<dbReference type="OrthoDB" id="2401648at2759"/>
<protein>
    <submittedName>
        <fullName evidence="2">4339_t:CDS:1</fullName>
    </submittedName>
</protein>
<evidence type="ECO:0000256" key="1">
    <source>
        <dbReference type="SAM" id="SignalP"/>
    </source>
</evidence>
<feature type="signal peptide" evidence="1">
    <location>
        <begin position="1"/>
        <end position="23"/>
    </location>
</feature>
<evidence type="ECO:0000313" key="2">
    <source>
        <dbReference type="EMBL" id="CAG8487441.1"/>
    </source>
</evidence>
<dbReference type="Proteomes" id="UP000789508">
    <property type="component" value="Unassembled WGS sequence"/>
</dbReference>
<comment type="caution">
    <text evidence="2">The sequence shown here is derived from an EMBL/GenBank/DDBJ whole genome shotgun (WGS) entry which is preliminary data.</text>
</comment>
<name>A0A9N8ZE30_9GLOM</name>
<feature type="chain" id="PRO_5040488602" evidence="1">
    <location>
        <begin position="24"/>
        <end position="157"/>
    </location>
</feature>
<dbReference type="AlphaFoldDB" id="A0A9N8ZE30"/>
<reference evidence="2" key="1">
    <citation type="submission" date="2021-06" db="EMBL/GenBank/DDBJ databases">
        <authorList>
            <person name="Kallberg Y."/>
            <person name="Tangrot J."/>
            <person name="Rosling A."/>
        </authorList>
    </citation>
    <scope>NUCLEOTIDE SEQUENCE</scope>
    <source>
        <strain evidence="2">FL130A</strain>
    </source>
</reference>
<dbReference type="EMBL" id="CAJVPS010000457">
    <property type="protein sequence ID" value="CAG8487441.1"/>
    <property type="molecule type" value="Genomic_DNA"/>
</dbReference>
<evidence type="ECO:0000313" key="3">
    <source>
        <dbReference type="Proteomes" id="UP000789508"/>
    </source>
</evidence>
<sequence length="157" mass="17148">MTKNTTLFLIITLIFSLFSSSIGATASWPQHVARASYRTSNTSLFGEFTFSQLPEQTTRLLGQINSGLYSKNTTVYKFLITANQNRTNVIKVLNPKFNVNAPPGGSSAIQLDISDIALQPNLTLKNGPGIATDVHNRFLSIFNNNTLLGSAQILIVQ</sequence>
<organism evidence="2 3">
    <name type="scientific">Ambispora leptoticha</name>
    <dbReference type="NCBI Taxonomy" id="144679"/>
    <lineage>
        <taxon>Eukaryota</taxon>
        <taxon>Fungi</taxon>
        <taxon>Fungi incertae sedis</taxon>
        <taxon>Mucoromycota</taxon>
        <taxon>Glomeromycotina</taxon>
        <taxon>Glomeromycetes</taxon>
        <taxon>Archaeosporales</taxon>
        <taxon>Ambisporaceae</taxon>
        <taxon>Ambispora</taxon>
    </lineage>
</organism>
<keyword evidence="1" id="KW-0732">Signal</keyword>
<accession>A0A9N8ZE30</accession>
<proteinExistence type="predicted"/>
<gene>
    <name evidence="2" type="ORF">ALEPTO_LOCUS2804</name>
</gene>
<keyword evidence="3" id="KW-1185">Reference proteome</keyword>